<dbReference type="Proteomes" id="UP000233551">
    <property type="component" value="Unassembled WGS sequence"/>
</dbReference>
<sequence length="73" mass="8837">MKEALSVASNFFDLPTEEKMKYMSNDVHEPVRYCTSMKDGMDKTQYWRVFLKHYSHPLEDWIQSWPNNPSTYR</sequence>
<dbReference type="Gene3D" id="2.60.120.330">
    <property type="entry name" value="B-lactam Antibiotic, Isopenicillin N Synthase, Chain"/>
    <property type="match status" value="1"/>
</dbReference>
<name>A0A2I0H1W9_PUNGR</name>
<comment type="caution">
    <text evidence="4">The sequence shown here is derived from an EMBL/GenBank/DDBJ whole genome shotgun (WGS) entry which is preliminary data.</text>
</comment>
<keyword evidence="2" id="KW-0408">Iron</keyword>
<dbReference type="GO" id="GO:0046872">
    <property type="term" value="F:metal ion binding"/>
    <property type="evidence" value="ECO:0007669"/>
    <property type="project" value="UniProtKB-KW"/>
</dbReference>
<organism evidence="4 5">
    <name type="scientific">Punica granatum</name>
    <name type="common">Pomegranate</name>
    <dbReference type="NCBI Taxonomy" id="22663"/>
    <lineage>
        <taxon>Eukaryota</taxon>
        <taxon>Viridiplantae</taxon>
        <taxon>Streptophyta</taxon>
        <taxon>Embryophyta</taxon>
        <taxon>Tracheophyta</taxon>
        <taxon>Spermatophyta</taxon>
        <taxon>Magnoliopsida</taxon>
        <taxon>eudicotyledons</taxon>
        <taxon>Gunneridae</taxon>
        <taxon>Pentapetalae</taxon>
        <taxon>rosids</taxon>
        <taxon>malvids</taxon>
        <taxon>Myrtales</taxon>
        <taxon>Lythraceae</taxon>
        <taxon>Punica</taxon>
    </lineage>
</organism>
<dbReference type="Pfam" id="PF14226">
    <property type="entry name" value="DIOX_N"/>
    <property type="match status" value="1"/>
</dbReference>
<dbReference type="EMBL" id="PGOL01042921">
    <property type="protein sequence ID" value="PKH93916.1"/>
    <property type="molecule type" value="Genomic_DNA"/>
</dbReference>
<evidence type="ECO:0000259" key="3">
    <source>
        <dbReference type="Pfam" id="PF14226"/>
    </source>
</evidence>
<protein>
    <recommendedName>
        <fullName evidence="3">Non-haem dioxygenase N-terminal domain-containing protein</fullName>
    </recommendedName>
</protein>
<evidence type="ECO:0000313" key="5">
    <source>
        <dbReference type="Proteomes" id="UP000233551"/>
    </source>
</evidence>
<evidence type="ECO:0000313" key="4">
    <source>
        <dbReference type="EMBL" id="PKH93916.1"/>
    </source>
</evidence>
<reference evidence="4 5" key="1">
    <citation type="submission" date="2017-11" db="EMBL/GenBank/DDBJ databases">
        <title>De-novo sequencing of pomegranate (Punica granatum L.) genome.</title>
        <authorList>
            <person name="Akparov Z."/>
            <person name="Amiraslanov A."/>
            <person name="Hajiyeva S."/>
            <person name="Abbasov M."/>
            <person name="Kaur K."/>
            <person name="Hamwieh A."/>
            <person name="Solovyev V."/>
            <person name="Salamov A."/>
            <person name="Braich B."/>
            <person name="Kosarev P."/>
            <person name="Mahmoud A."/>
            <person name="Hajiyev E."/>
            <person name="Babayeva S."/>
            <person name="Izzatullayeva V."/>
            <person name="Mammadov A."/>
            <person name="Mammadov A."/>
            <person name="Sharifova S."/>
            <person name="Ojaghi J."/>
            <person name="Eynullazada K."/>
            <person name="Bayramov B."/>
            <person name="Abdulazimova A."/>
            <person name="Shahmuradov I."/>
        </authorList>
    </citation>
    <scope>NUCLEOTIDE SEQUENCE [LARGE SCALE GENOMIC DNA]</scope>
    <source>
        <strain evidence="5">cv. AG2017</strain>
        <tissue evidence="4">Leaf</tissue>
    </source>
</reference>
<feature type="domain" description="Non-haem dioxygenase N-terminal" evidence="3">
    <location>
        <begin position="1"/>
        <end position="67"/>
    </location>
</feature>
<dbReference type="InterPro" id="IPR026992">
    <property type="entry name" value="DIOX_N"/>
</dbReference>
<keyword evidence="1" id="KW-0479">Metal-binding</keyword>
<dbReference type="STRING" id="22663.A0A2I0H1W9"/>
<dbReference type="AlphaFoldDB" id="A0A2I0H1W9"/>
<dbReference type="InterPro" id="IPR027443">
    <property type="entry name" value="IPNS-like_sf"/>
</dbReference>
<gene>
    <name evidence="4" type="ORF">CRG98_049804</name>
</gene>
<accession>A0A2I0H1W9</accession>
<proteinExistence type="predicted"/>
<evidence type="ECO:0000256" key="1">
    <source>
        <dbReference type="ARBA" id="ARBA00022723"/>
    </source>
</evidence>
<evidence type="ECO:0000256" key="2">
    <source>
        <dbReference type="ARBA" id="ARBA00023004"/>
    </source>
</evidence>
<dbReference type="SUPFAM" id="SSF51197">
    <property type="entry name" value="Clavaminate synthase-like"/>
    <property type="match status" value="1"/>
</dbReference>
<keyword evidence="5" id="KW-1185">Reference proteome</keyword>